<dbReference type="GO" id="GO:0016301">
    <property type="term" value="F:kinase activity"/>
    <property type="evidence" value="ECO:0007669"/>
    <property type="project" value="UniProtKB-KW"/>
</dbReference>
<feature type="domain" description="Protein kinase" evidence="2">
    <location>
        <begin position="1"/>
        <end position="370"/>
    </location>
</feature>
<dbReference type="PANTHER" id="PTHR13318">
    <property type="entry name" value="PARTNER OF PAIRED, ISOFORM B-RELATED"/>
    <property type="match status" value="1"/>
</dbReference>
<evidence type="ECO:0000259" key="2">
    <source>
        <dbReference type="PROSITE" id="PS50011"/>
    </source>
</evidence>
<evidence type="ECO:0000256" key="1">
    <source>
        <dbReference type="SAM" id="Phobius"/>
    </source>
</evidence>
<dbReference type="RefSeq" id="WP_250930406.1">
    <property type="nucleotide sequence ID" value="NZ_JAMQBK010000052.1"/>
</dbReference>
<dbReference type="EMBL" id="JAMQBK010000052">
    <property type="protein sequence ID" value="MCM2372771.1"/>
    <property type="molecule type" value="Genomic_DNA"/>
</dbReference>
<dbReference type="Proteomes" id="UP001202961">
    <property type="component" value="Unassembled WGS sequence"/>
</dbReference>
<feature type="transmembrane region" description="Helical" evidence="1">
    <location>
        <begin position="263"/>
        <end position="283"/>
    </location>
</feature>
<dbReference type="Pfam" id="PF00069">
    <property type="entry name" value="Pkinase"/>
    <property type="match status" value="1"/>
</dbReference>
<organism evidence="3 4">
    <name type="scientific">Aporhodopirellula aestuarii</name>
    <dbReference type="NCBI Taxonomy" id="2950107"/>
    <lineage>
        <taxon>Bacteria</taxon>
        <taxon>Pseudomonadati</taxon>
        <taxon>Planctomycetota</taxon>
        <taxon>Planctomycetia</taxon>
        <taxon>Pirellulales</taxon>
        <taxon>Pirellulaceae</taxon>
        <taxon>Aporhodopirellula</taxon>
    </lineage>
</organism>
<accession>A0ABT0U7K3</accession>
<sequence>MSDTPDGQLYRAVHQRLQKQVALKVLRPRDDGDVVRREQFVSDFRRLCDLAHPNLARTETAGDHEGTLYLVMELVSGLNLRKVVEKIGPLRLPDACQLIGQAAIGLQQLQDSGLKHGHIQLTNLVLTPSGLLKIVGLSEASQTQSPSDFTQDLVGLTQSLCDLIDCPATQIHNELPSSLAKIILQIRSDEDPRSIPTPNELLEVLMPLTVGCDLRKLLSRLDLLFEAGSNDELLHETPGHLNGPVSSTDGTIPPVFRHVNDRWQILTGILMVITFVVIAGMSWSKSGLSPFKSLNSRSSARVALQHTLPETVGTEPKIVTNEWDPSPDTFSAHVIDDSVELADRLMETIEPGRDAFDVEVLATGGSTDFRNLHRRGIVQLPVIMPERYTLHFVVERLEGDGSFGLGFSAGNGRMISLLDHRQDDVWQSGIYFAEGNRNPGIISPYLNQVLIQGLPERIRLEVSPEHVEMVRCLTADKNAAFSEVTHSEAIGSWTRSNAASSSQPSLRMSDGFYPDVFFFHTYKGAFRVSDFRILDSTSDPVQQPFHNGGSNPEAVLAERIVWRGGHVEIITDSGTRTVHQLRELTDDPWLVGVEKCPAAIRLMIGDEELERLAAVKGIRKLDLTDSQITTEGLTVLTGMRSLAILALPRFGIKGTALTKLRDLPALRTLRLNGVAFADEDSATLGQFPQLTSLCLAGCPITDEAVQEIARWLPDLQHLCLPGTRVTGDCLVHLESLRSLTDLQLHETQIDDLAIANLPELPMLQTLTLRNSKVTSAAIDKLKQERPELEIK</sequence>
<dbReference type="Gene3D" id="1.10.510.10">
    <property type="entry name" value="Transferase(Phosphotransferase) domain 1"/>
    <property type="match status" value="1"/>
</dbReference>
<protein>
    <submittedName>
        <fullName evidence="3">Protein kinase</fullName>
    </submittedName>
</protein>
<name>A0ABT0U7K3_9BACT</name>
<keyword evidence="3" id="KW-0808">Transferase</keyword>
<dbReference type="InterPro" id="IPR032675">
    <property type="entry name" value="LRR_dom_sf"/>
</dbReference>
<keyword evidence="4" id="KW-1185">Reference proteome</keyword>
<keyword evidence="1" id="KW-0472">Membrane</keyword>
<evidence type="ECO:0000313" key="3">
    <source>
        <dbReference type="EMBL" id="MCM2372771.1"/>
    </source>
</evidence>
<dbReference type="SUPFAM" id="SSF52047">
    <property type="entry name" value="RNI-like"/>
    <property type="match status" value="1"/>
</dbReference>
<dbReference type="Pfam" id="PF24758">
    <property type="entry name" value="LRR_At5g56370"/>
    <property type="match status" value="1"/>
</dbReference>
<keyword evidence="1" id="KW-0812">Transmembrane</keyword>
<dbReference type="Gene3D" id="3.30.200.20">
    <property type="entry name" value="Phosphorylase Kinase, domain 1"/>
    <property type="match status" value="1"/>
</dbReference>
<dbReference type="InterPro" id="IPR000719">
    <property type="entry name" value="Prot_kinase_dom"/>
</dbReference>
<comment type="caution">
    <text evidence="3">The sequence shown here is derived from an EMBL/GenBank/DDBJ whole genome shotgun (WGS) entry which is preliminary data.</text>
</comment>
<dbReference type="InterPro" id="IPR055411">
    <property type="entry name" value="LRR_FXL15/At3g58940/PEG3-like"/>
</dbReference>
<evidence type="ECO:0000313" key="4">
    <source>
        <dbReference type="Proteomes" id="UP001202961"/>
    </source>
</evidence>
<dbReference type="SMART" id="SM00220">
    <property type="entry name" value="S_TKc"/>
    <property type="match status" value="1"/>
</dbReference>
<keyword evidence="3" id="KW-0418">Kinase</keyword>
<dbReference type="SUPFAM" id="SSF56112">
    <property type="entry name" value="Protein kinase-like (PK-like)"/>
    <property type="match status" value="1"/>
</dbReference>
<dbReference type="Gene3D" id="3.80.10.10">
    <property type="entry name" value="Ribonuclease Inhibitor"/>
    <property type="match status" value="1"/>
</dbReference>
<proteinExistence type="predicted"/>
<dbReference type="InterPro" id="IPR011009">
    <property type="entry name" value="Kinase-like_dom_sf"/>
</dbReference>
<gene>
    <name evidence="3" type="ORF">NB063_19325</name>
</gene>
<keyword evidence="1" id="KW-1133">Transmembrane helix</keyword>
<reference evidence="3 4" key="1">
    <citation type="journal article" date="2022" name="Syst. Appl. Microbiol.">
        <title>Rhodopirellula aestuarii sp. nov., a novel member of the genus Rhodopirellula isolated from brackish sediments collected in the Tagus River estuary, Portugal.</title>
        <authorList>
            <person name="Vitorino I.R."/>
            <person name="Klimek D."/>
            <person name="Calusinska M."/>
            <person name="Lobo-da-Cunha A."/>
            <person name="Vasconcelos V."/>
            <person name="Lage O.M."/>
        </authorList>
    </citation>
    <scope>NUCLEOTIDE SEQUENCE [LARGE SCALE GENOMIC DNA]</scope>
    <source>
        <strain evidence="3 4">ICT_H3.1</strain>
    </source>
</reference>
<dbReference type="PROSITE" id="PS50011">
    <property type="entry name" value="PROTEIN_KINASE_DOM"/>
    <property type="match status" value="1"/>
</dbReference>